<evidence type="ECO:0000313" key="2">
    <source>
        <dbReference type="Proteomes" id="UP000288805"/>
    </source>
</evidence>
<proteinExistence type="predicted"/>
<sequence>MGDVDVWKHYGGGWHTNVDWRPIFEYLYSLELGNPLGFRGSACVEVMTTLHGSAPSFRRRAKDCVPPEGLPSYMRVHLWAFKARSMDTVDLGSASWISVRGRLIKSVRPVGSDRYGLTGGYS</sequence>
<evidence type="ECO:0000313" key="1">
    <source>
        <dbReference type="EMBL" id="RVW89436.1"/>
    </source>
</evidence>
<accession>A0A438HYB1</accession>
<organism evidence="1 2">
    <name type="scientific">Vitis vinifera</name>
    <name type="common">Grape</name>
    <dbReference type="NCBI Taxonomy" id="29760"/>
    <lineage>
        <taxon>Eukaryota</taxon>
        <taxon>Viridiplantae</taxon>
        <taxon>Streptophyta</taxon>
        <taxon>Embryophyta</taxon>
        <taxon>Tracheophyta</taxon>
        <taxon>Spermatophyta</taxon>
        <taxon>Magnoliopsida</taxon>
        <taxon>eudicotyledons</taxon>
        <taxon>Gunneridae</taxon>
        <taxon>Pentapetalae</taxon>
        <taxon>rosids</taxon>
        <taxon>Vitales</taxon>
        <taxon>Vitaceae</taxon>
        <taxon>Viteae</taxon>
        <taxon>Vitis</taxon>
    </lineage>
</organism>
<dbReference type="Proteomes" id="UP000288805">
    <property type="component" value="Unassembled WGS sequence"/>
</dbReference>
<comment type="caution">
    <text evidence="1">The sequence shown here is derived from an EMBL/GenBank/DDBJ whole genome shotgun (WGS) entry which is preliminary data.</text>
</comment>
<protein>
    <submittedName>
        <fullName evidence="1">Uncharacterized protein</fullName>
    </submittedName>
</protein>
<gene>
    <name evidence="1" type="ORF">CK203_046858</name>
</gene>
<reference evidence="1 2" key="1">
    <citation type="journal article" date="2018" name="PLoS Genet.">
        <title>Population sequencing reveals clonal diversity and ancestral inbreeding in the grapevine cultivar Chardonnay.</title>
        <authorList>
            <person name="Roach M.J."/>
            <person name="Johnson D.L."/>
            <person name="Bohlmann J."/>
            <person name="van Vuuren H.J."/>
            <person name="Jones S.J."/>
            <person name="Pretorius I.S."/>
            <person name="Schmidt S.A."/>
            <person name="Borneman A.R."/>
        </authorList>
    </citation>
    <scope>NUCLEOTIDE SEQUENCE [LARGE SCALE GENOMIC DNA]</scope>
    <source>
        <strain evidence="2">cv. Chardonnay</strain>
        <tissue evidence="1">Leaf</tissue>
    </source>
</reference>
<name>A0A438HYB1_VITVI</name>
<dbReference type="EMBL" id="QGNW01000164">
    <property type="protein sequence ID" value="RVW89436.1"/>
    <property type="molecule type" value="Genomic_DNA"/>
</dbReference>
<dbReference type="AlphaFoldDB" id="A0A438HYB1"/>